<protein>
    <submittedName>
        <fullName evidence="1">Uncharacterized protein</fullName>
    </submittedName>
</protein>
<evidence type="ECO:0000313" key="1">
    <source>
        <dbReference type="EMBL" id="RZC77418.1"/>
    </source>
</evidence>
<dbReference type="Proteomes" id="UP000316621">
    <property type="component" value="Chromosome 9"/>
</dbReference>
<dbReference type="EMBL" id="CM010723">
    <property type="protein sequence ID" value="RZC77418.1"/>
    <property type="molecule type" value="Genomic_DNA"/>
</dbReference>
<organism evidence="1 2">
    <name type="scientific">Papaver somniferum</name>
    <name type="common">Opium poppy</name>
    <dbReference type="NCBI Taxonomy" id="3469"/>
    <lineage>
        <taxon>Eukaryota</taxon>
        <taxon>Viridiplantae</taxon>
        <taxon>Streptophyta</taxon>
        <taxon>Embryophyta</taxon>
        <taxon>Tracheophyta</taxon>
        <taxon>Spermatophyta</taxon>
        <taxon>Magnoliopsida</taxon>
        <taxon>Ranunculales</taxon>
        <taxon>Papaveraceae</taxon>
        <taxon>Papaveroideae</taxon>
        <taxon>Papaver</taxon>
    </lineage>
</organism>
<dbReference type="AlphaFoldDB" id="A0A4Y7KZ10"/>
<evidence type="ECO:0000313" key="2">
    <source>
        <dbReference type="Proteomes" id="UP000316621"/>
    </source>
</evidence>
<gene>
    <name evidence="1" type="ORF">C5167_001558</name>
</gene>
<proteinExistence type="predicted"/>
<name>A0A4Y7KZ10_PAPSO</name>
<accession>A0A4Y7KZ10</accession>
<dbReference type="Gramene" id="RZC77418">
    <property type="protein sequence ID" value="RZC77418"/>
    <property type="gene ID" value="C5167_001558"/>
</dbReference>
<keyword evidence="2" id="KW-1185">Reference proteome</keyword>
<reference evidence="1 2" key="1">
    <citation type="journal article" date="2018" name="Science">
        <title>The opium poppy genome and morphinan production.</title>
        <authorList>
            <person name="Guo L."/>
            <person name="Winzer T."/>
            <person name="Yang X."/>
            <person name="Li Y."/>
            <person name="Ning Z."/>
            <person name="He Z."/>
            <person name="Teodor R."/>
            <person name="Lu Y."/>
            <person name="Bowser T.A."/>
            <person name="Graham I.A."/>
            <person name="Ye K."/>
        </authorList>
    </citation>
    <scope>NUCLEOTIDE SEQUENCE [LARGE SCALE GENOMIC DNA]</scope>
    <source>
        <strain evidence="2">cv. HN1</strain>
        <tissue evidence="1">Leaves</tissue>
    </source>
</reference>
<sequence length="138" mass="15806">MVPTTTKLAPYTDMPNYVTTHFTLLISLTPLINGCKVGMYPREVRVMECRAHCPDEVETQATLESPHWTNMLSHDKMQIEGTCSRTHKAIMGEQTTLDWKVSTRTKLMKENINIIQLFNKTIIFLLCSERSNQVAYAL</sequence>